<organism evidence="2 3">
    <name type="scientific">Elysia crispata</name>
    <name type="common">lettuce slug</name>
    <dbReference type="NCBI Taxonomy" id="231223"/>
    <lineage>
        <taxon>Eukaryota</taxon>
        <taxon>Metazoa</taxon>
        <taxon>Spiralia</taxon>
        <taxon>Lophotrochozoa</taxon>
        <taxon>Mollusca</taxon>
        <taxon>Gastropoda</taxon>
        <taxon>Heterobranchia</taxon>
        <taxon>Euthyneura</taxon>
        <taxon>Panpulmonata</taxon>
        <taxon>Sacoglossa</taxon>
        <taxon>Placobranchoidea</taxon>
        <taxon>Plakobranchidae</taxon>
        <taxon>Elysia</taxon>
    </lineage>
</organism>
<name>A0AAE1CN64_9GAST</name>
<feature type="region of interest" description="Disordered" evidence="1">
    <location>
        <begin position="63"/>
        <end position="134"/>
    </location>
</feature>
<sequence>MVHTKLQRSFDAEELHRILRTSLKSAHGHNDEATSMIHKIDRPPLPRGSTIFEQAKGEMEIERQTTYNGKDTLPLPGLHTTGEHSQHSPHRGGPTPEAMAAMSHLMVPASSPVMGHRRGSRPASRSSARRAVRSCHVIDTVPSVTRINFSPTS</sequence>
<dbReference type="EMBL" id="JAWDGP010007454">
    <property type="protein sequence ID" value="KAK3717560.1"/>
    <property type="molecule type" value="Genomic_DNA"/>
</dbReference>
<accession>A0AAE1CN64</accession>
<dbReference type="AlphaFoldDB" id="A0AAE1CN64"/>
<evidence type="ECO:0000256" key="1">
    <source>
        <dbReference type="SAM" id="MobiDB-lite"/>
    </source>
</evidence>
<reference evidence="2" key="1">
    <citation type="journal article" date="2023" name="G3 (Bethesda)">
        <title>A reference genome for the long-term kleptoplast-retaining sea slug Elysia crispata morphotype clarki.</title>
        <authorList>
            <person name="Eastman K.E."/>
            <person name="Pendleton A.L."/>
            <person name="Shaikh M.A."/>
            <person name="Suttiyut T."/>
            <person name="Ogas R."/>
            <person name="Tomko P."/>
            <person name="Gavelis G."/>
            <person name="Widhalm J.R."/>
            <person name="Wisecaver J.H."/>
        </authorList>
    </citation>
    <scope>NUCLEOTIDE SEQUENCE</scope>
    <source>
        <strain evidence="2">ECLA1</strain>
    </source>
</reference>
<dbReference type="Proteomes" id="UP001283361">
    <property type="component" value="Unassembled WGS sequence"/>
</dbReference>
<keyword evidence="3" id="KW-1185">Reference proteome</keyword>
<evidence type="ECO:0000313" key="3">
    <source>
        <dbReference type="Proteomes" id="UP001283361"/>
    </source>
</evidence>
<evidence type="ECO:0000313" key="2">
    <source>
        <dbReference type="EMBL" id="KAK3717560.1"/>
    </source>
</evidence>
<gene>
    <name evidence="2" type="ORF">RRG08_032041</name>
</gene>
<comment type="caution">
    <text evidence="2">The sequence shown here is derived from an EMBL/GenBank/DDBJ whole genome shotgun (WGS) entry which is preliminary data.</text>
</comment>
<protein>
    <submittedName>
        <fullName evidence="2">Uncharacterized protein</fullName>
    </submittedName>
</protein>
<proteinExistence type="predicted"/>